<proteinExistence type="predicted"/>
<comment type="caution">
    <text evidence="2">The sequence shown here is derived from an EMBL/GenBank/DDBJ whole genome shotgun (WGS) entry which is preliminary data.</text>
</comment>
<feature type="compositionally biased region" description="Acidic residues" evidence="1">
    <location>
        <begin position="155"/>
        <end position="170"/>
    </location>
</feature>
<organism evidence="2 3">
    <name type="scientific">Paramecium pentaurelia</name>
    <dbReference type="NCBI Taxonomy" id="43138"/>
    <lineage>
        <taxon>Eukaryota</taxon>
        <taxon>Sar</taxon>
        <taxon>Alveolata</taxon>
        <taxon>Ciliophora</taxon>
        <taxon>Intramacronucleata</taxon>
        <taxon>Oligohymenophorea</taxon>
        <taxon>Peniculida</taxon>
        <taxon>Parameciidae</taxon>
        <taxon>Paramecium</taxon>
    </lineage>
</organism>
<evidence type="ECO:0000313" key="3">
    <source>
        <dbReference type="Proteomes" id="UP000689195"/>
    </source>
</evidence>
<feature type="compositionally biased region" description="Low complexity" evidence="1">
    <location>
        <begin position="171"/>
        <end position="186"/>
    </location>
</feature>
<reference evidence="2" key="1">
    <citation type="submission" date="2021-01" db="EMBL/GenBank/DDBJ databases">
        <authorList>
            <consortium name="Genoscope - CEA"/>
            <person name="William W."/>
        </authorList>
    </citation>
    <scope>NUCLEOTIDE SEQUENCE</scope>
</reference>
<evidence type="ECO:0000313" key="2">
    <source>
        <dbReference type="EMBL" id="CAD8166188.1"/>
    </source>
</evidence>
<keyword evidence="3" id="KW-1185">Reference proteome</keyword>
<protein>
    <submittedName>
        <fullName evidence="2">Uncharacterized protein</fullName>
    </submittedName>
</protein>
<dbReference type="AlphaFoldDB" id="A0A8S1ULT2"/>
<gene>
    <name evidence="2" type="ORF">PPENT_87.1.T0440007</name>
</gene>
<sequence length="438" mass="51510">MITYLFRIRKIEILIDIHICEKEKIMIPLFNFLFVHDSQFHIGCQVFSHSGHKFLPHYQAQNKQQLTEILDRLEKNPFMKRCYNASCDLADRMKAFGIVNIEDFETFDIITQEFVQRKSFELLKILLTVDDEIFTKVCSEKQDVVQQQEITEQQGGEEEEQQLQEVEDTGETNQTEENTQQLQQLQQQQKPKSKYIYTIEIDDIINQIYDNWVEIWLIDSQVVVQLLSKFHKLLKKCAPASEYVKQYLKQHEYLQKEIQIKETDIVNKDERSKQIQALQEGMKLTIAFPDFLKINTLEHYKKYVTKMTLSIQNNIEPERHSHLRELIINLISLMTLCYISSLQSELDIDYYEDVLKLASNGQLALIISDNSICYGVNYRLNHVIVFDEMADKRSIGALFQLIGTCRVGVSWTANAYLGDKTFDRLIKYLNGQNDETER</sequence>
<feature type="region of interest" description="Disordered" evidence="1">
    <location>
        <begin position="149"/>
        <end position="186"/>
    </location>
</feature>
<name>A0A8S1ULT2_9CILI</name>
<dbReference type="Proteomes" id="UP000689195">
    <property type="component" value="Unassembled WGS sequence"/>
</dbReference>
<evidence type="ECO:0000256" key="1">
    <source>
        <dbReference type="SAM" id="MobiDB-lite"/>
    </source>
</evidence>
<accession>A0A8S1ULT2</accession>
<dbReference type="EMBL" id="CAJJDO010000044">
    <property type="protein sequence ID" value="CAD8166188.1"/>
    <property type="molecule type" value="Genomic_DNA"/>
</dbReference>